<dbReference type="AlphaFoldDB" id="A0A418ZNX6"/>
<feature type="domain" description="NAD-dependent epimerase/dehydratase" evidence="3">
    <location>
        <begin position="22"/>
        <end position="192"/>
    </location>
</feature>
<dbReference type="EMBL" id="QZEV01000212">
    <property type="protein sequence ID" value="RJK93518.1"/>
    <property type="molecule type" value="Genomic_DNA"/>
</dbReference>
<evidence type="ECO:0000256" key="1">
    <source>
        <dbReference type="ARBA" id="ARBA00005125"/>
    </source>
</evidence>
<reference evidence="4 5" key="1">
    <citation type="submission" date="2018-09" db="EMBL/GenBank/DDBJ databases">
        <title>Paracoccus onubensis nov. sp. a moderate halophilic bacterium isolated from Gruta de las Maravillas (Aracena, Spain).</title>
        <authorList>
            <person name="Jurado V."/>
            <person name="Gutierrez-Patricio S."/>
            <person name="Gonzalez-Pimentel J.L."/>
            <person name="Laiz L."/>
            <person name="Saiz-Jimenez C."/>
        </authorList>
    </citation>
    <scope>NUCLEOTIDE SEQUENCE [LARGE SCALE GENOMIC DNA]</scope>
    <source>
        <strain evidence="4 5">DSM 19484</strain>
    </source>
</reference>
<organism evidence="4 5">
    <name type="scientific">Paracoccus aestuarii</name>
    <dbReference type="NCBI Taxonomy" id="453842"/>
    <lineage>
        <taxon>Bacteria</taxon>
        <taxon>Pseudomonadati</taxon>
        <taxon>Pseudomonadota</taxon>
        <taxon>Alphaproteobacteria</taxon>
        <taxon>Rhodobacterales</taxon>
        <taxon>Paracoccaceae</taxon>
        <taxon>Paracoccus</taxon>
    </lineage>
</organism>
<comment type="pathway">
    <text evidence="1">Bacterial outer membrane biogenesis; LPS O-antigen biosynthesis.</text>
</comment>
<keyword evidence="5" id="KW-1185">Reference proteome</keyword>
<comment type="caution">
    <text evidence="4">The sequence shown here is derived from an EMBL/GenBank/DDBJ whole genome shotgun (WGS) entry which is preliminary data.</text>
</comment>
<proteinExistence type="inferred from homology"/>
<dbReference type="InterPro" id="IPR036291">
    <property type="entry name" value="NAD(P)-bd_dom_sf"/>
</dbReference>
<sequence length="193" mass="20845">MERLRQRGDDAVPVDIRDPDAPVDILDGSALTRICAGADGVVHLAAISRVAWGETHPDLCDAINVDGTRHVLEAARAAGPECWVVHASSREIYGDAPQSPVTEDAPKHPVNRYGQSKLESEHLVDEAAQAGMRTAILRLSSVYGGRQDHPDRVIPALTWRALQGEQLVITGADTFFDFVHVEDTVDGILAAID</sequence>
<dbReference type="InterPro" id="IPR001509">
    <property type="entry name" value="Epimerase_deHydtase"/>
</dbReference>
<dbReference type="Proteomes" id="UP000285530">
    <property type="component" value="Unassembled WGS sequence"/>
</dbReference>
<evidence type="ECO:0000313" key="4">
    <source>
        <dbReference type="EMBL" id="RJK93518.1"/>
    </source>
</evidence>
<dbReference type="CDD" id="cd08946">
    <property type="entry name" value="SDR_e"/>
    <property type="match status" value="1"/>
</dbReference>
<protein>
    <submittedName>
        <fullName evidence="4">SDR family oxidoreductase</fullName>
    </submittedName>
</protein>
<evidence type="ECO:0000313" key="5">
    <source>
        <dbReference type="Proteomes" id="UP000285530"/>
    </source>
</evidence>
<dbReference type="Pfam" id="PF01370">
    <property type="entry name" value="Epimerase"/>
    <property type="match status" value="1"/>
</dbReference>
<dbReference type="PANTHER" id="PTHR43000">
    <property type="entry name" value="DTDP-D-GLUCOSE 4,6-DEHYDRATASE-RELATED"/>
    <property type="match status" value="1"/>
</dbReference>
<evidence type="ECO:0000259" key="3">
    <source>
        <dbReference type="Pfam" id="PF01370"/>
    </source>
</evidence>
<dbReference type="SUPFAM" id="SSF51735">
    <property type="entry name" value="NAD(P)-binding Rossmann-fold domains"/>
    <property type="match status" value="1"/>
</dbReference>
<feature type="non-terminal residue" evidence="4">
    <location>
        <position position="193"/>
    </location>
</feature>
<comment type="similarity">
    <text evidence="2">Belongs to the NAD(P)-dependent epimerase/dehydratase family.</text>
</comment>
<dbReference type="Gene3D" id="3.40.50.720">
    <property type="entry name" value="NAD(P)-binding Rossmann-like Domain"/>
    <property type="match status" value="1"/>
</dbReference>
<evidence type="ECO:0000256" key="2">
    <source>
        <dbReference type="ARBA" id="ARBA00007637"/>
    </source>
</evidence>
<accession>A0A418ZNX6</accession>
<gene>
    <name evidence="4" type="ORF">D3P06_18865</name>
</gene>
<name>A0A418ZNX6_9RHOB</name>